<accession>A0ABD1B045</accession>
<keyword evidence="5" id="KW-0479">Metal-binding</keyword>
<reference evidence="7 9" key="1">
    <citation type="submission" date="2024-04" db="EMBL/GenBank/DDBJ databases">
        <title>Genome assembly C_amara_ONT_v2.</title>
        <authorList>
            <person name="Yant L."/>
            <person name="Moore C."/>
            <person name="Slenker M."/>
        </authorList>
    </citation>
    <scope>NUCLEOTIDE SEQUENCE [LARGE SCALE GENOMIC DNA]</scope>
    <source>
        <tissue evidence="7">Leaf</tissue>
    </source>
</reference>
<evidence type="ECO:0000256" key="3">
    <source>
        <dbReference type="ARBA" id="ARBA00025111"/>
    </source>
</evidence>
<comment type="similarity">
    <text evidence="1">Belongs to the ferritin family.</text>
</comment>
<keyword evidence="5" id="KW-0408">Iron</keyword>
<evidence type="ECO:0000256" key="4">
    <source>
        <dbReference type="ARBA" id="ARBA00026060"/>
    </source>
</evidence>
<dbReference type="InterPro" id="IPR008331">
    <property type="entry name" value="Ferritin_DPS_dom"/>
</dbReference>
<evidence type="ECO:0000313" key="9">
    <source>
        <dbReference type="Proteomes" id="UP001558713"/>
    </source>
</evidence>
<dbReference type="InterPro" id="IPR009078">
    <property type="entry name" value="Ferritin-like_SF"/>
</dbReference>
<dbReference type="EMBL" id="JBANAX010000071">
    <property type="protein sequence ID" value="KAL1223528.1"/>
    <property type="molecule type" value="Genomic_DNA"/>
</dbReference>
<dbReference type="PANTHER" id="PTHR11431">
    <property type="entry name" value="FERRITIN"/>
    <property type="match status" value="1"/>
</dbReference>
<feature type="binding site" evidence="5">
    <location>
        <position position="53"/>
    </location>
    <ligand>
        <name>Fe cation</name>
        <dbReference type="ChEBI" id="CHEBI:24875"/>
        <label>1</label>
    </ligand>
</feature>
<comment type="subunit">
    <text evidence="4">Oligomer of 24 subunits. There are two types of subunits: L (light) chain and H (heavy) chain. The major chain can be light or heavy, depending on the species and tissue type. The functional molecule forms a roughly spherical shell with a diameter of 12 nm and contains a central cavity into which the insoluble mineral iron core is deposited.</text>
</comment>
<dbReference type="Pfam" id="PF00210">
    <property type="entry name" value="Ferritin"/>
    <property type="match status" value="1"/>
</dbReference>
<organism evidence="7 9">
    <name type="scientific">Cardamine amara subsp. amara</name>
    <dbReference type="NCBI Taxonomy" id="228776"/>
    <lineage>
        <taxon>Eukaryota</taxon>
        <taxon>Viridiplantae</taxon>
        <taxon>Streptophyta</taxon>
        <taxon>Embryophyta</taxon>
        <taxon>Tracheophyta</taxon>
        <taxon>Spermatophyta</taxon>
        <taxon>Magnoliopsida</taxon>
        <taxon>eudicotyledons</taxon>
        <taxon>Gunneridae</taxon>
        <taxon>Pentapetalae</taxon>
        <taxon>rosids</taxon>
        <taxon>malvids</taxon>
        <taxon>Brassicales</taxon>
        <taxon>Brassicaceae</taxon>
        <taxon>Cardamineae</taxon>
        <taxon>Cardamine</taxon>
    </lineage>
</organism>
<evidence type="ECO:0000259" key="6">
    <source>
        <dbReference type="Pfam" id="PF00210"/>
    </source>
</evidence>
<dbReference type="EMBL" id="JBANAX010000537">
    <property type="protein sequence ID" value="KAL1204466.1"/>
    <property type="molecule type" value="Genomic_DNA"/>
</dbReference>
<evidence type="ECO:0000313" key="8">
    <source>
        <dbReference type="EMBL" id="KAL1223528.1"/>
    </source>
</evidence>
<feature type="domain" description="Ferritin/DPS" evidence="6">
    <location>
        <begin position="49"/>
        <end position="109"/>
    </location>
</feature>
<gene>
    <name evidence="7" type="ORF">V5N11_004052</name>
    <name evidence="8" type="ORF">V5N11_034280</name>
</gene>
<feature type="binding site" evidence="5">
    <location>
        <position position="104"/>
    </location>
    <ligand>
        <name>Fe cation</name>
        <dbReference type="ChEBI" id="CHEBI:24875"/>
        <label>1</label>
    </ligand>
</feature>
<proteinExistence type="inferred from homology"/>
<sequence length="126" mass="14557">MFDCVSDCVKIDDLSLLELPTTVRSLDSGVFPFLVFKIYFFEQVFQGFESVEERDHAEMLMEYQNKRGGRVKLQPMVIPQSESEFDHPEKGDALYAMELALSLEKLVNEPAQCGFQERRCPVGRFH</sequence>
<evidence type="ECO:0000256" key="1">
    <source>
        <dbReference type="ARBA" id="ARBA00007513"/>
    </source>
</evidence>
<dbReference type="InterPro" id="IPR012347">
    <property type="entry name" value="Ferritin-like"/>
</dbReference>
<feature type="binding site" evidence="5">
    <location>
        <position position="56"/>
    </location>
    <ligand>
        <name>Fe cation</name>
        <dbReference type="ChEBI" id="CHEBI:24875"/>
        <label>1</label>
    </ligand>
</feature>
<evidence type="ECO:0000256" key="5">
    <source>
        <dbReference type="PIRSR" id="PIRSR601519-1"/>
    </source>
</evidence>
<protein>
    <submittedName>
        <fullName evidence="7">Ferritin-3</fullName>
    </submittedName>
</protein>
<dbReference type="Gene3D" id="1.20.1260.10">
    <property type="match status" value="1"/>
</dbReference>
<comment type="function">
    <text evidence="3">Stores iron in a soluble, non-toxic, readily available form. Important for iron homeostasis. Has ferroxidase activity. Iron is taken up in the ferrous form and deposited as ferric hydroxides after oxidation.</text>
</comment>
<dbReference type="InterPro" id="IPR001519">
    <property type="entry name" value="Ferritin"/>
</dbReference>
<dbReference type="PANTHER" id="PTHR11431:SF102">
    <property type="entry name" value="FERRITIN-3, CHLOROPLASTIC"/>
    <property type="match status" value="1"/>
</dbReference>
<dbReference type="SUPFAM" id="SSF47240">
    <property type="entry name" value="Ferritin-like"/>
    <property type="match status" value="1"/>
</dbReference>
<keyword evidence="2" id="KW-0809">Transit peptide</keyword>
<dbReference type="AlphaFoldDB" id="A0ABD1B045"/>
<dbReference type="Proteomes" id="UP001558713">
    <property type="component" value="Unassembled WGS sequence"/>
</dbReference>
<keyword evidence="9" id="KW-1185">Reference proteome</keyword>
<comment type="caution">
    <text evidence="7">The sequence shown here is derived from an EMBL/GenBank/DDBJ whole genome shotgun (WGS) entry which is preliminary data.</text>
</comment>
<name>A0ABD1B045_CARAN</name>
<evidence type="ECO:0000313" key="7">
    <source>
        <dbReference type="EMBL" id="KAL1204466.1"/>
    </source>
</evidence>
<evidence type="ECO:0000256" key="2">
    <source>
        <dbReference type="ARBA" id="ARBA00022946"/>
    </source>
</evidence>